<dbReference type="InterPro" id="IPR024512">
    <property type="entry name" value="Ser_palmitoyltrfase_ssu-like"/>
</dbReference>
<dbReference type="EMBL" id="MU151470">
    <property type="protein sequence ID" value="KAF9443473.1"/>
    <property type="molecule type" value="Genomic_DNA"/>
</dbReference>
<comment type="subcellular location">
    <subcellularLocation>
        <location evidence="1">Endoplasmic reticulum membrane</location>
        <topology evidence="1">Multi-pass membrane protein</topology>
    </subcellularLocation>
</comment>
<organism evidence="7 8">
    <name type="scientific">Macrolepiota fuliginosa MF-IS2</name>
    <dbReference type="NCBI Taxonomy" id="1400762"/>
    <lineage>
        <taxon>Eukaryota</taxon>
        <taxon>Fungi</taxon>
        <taxon>Dikarya</taxon>
        <taxon>Basidiomycota</taxon>
        <taxon>Agaricomycotina</taxon>
        <taxon>Agaricomycetes</taxon>
        <taxon>Agaricomycetidae</taxon>
        <taxon>Agaricales</taxon>
        <taxon>Agaricineae</taxon>
        <taxon>Agaricaceae</taxon>
        <taxon>Macrolepiota</taxon>
    </lineage>
</organism>
<keyword evidence="4 6" id="KW-1133">Transmembrane helix</keyword>
<feature type="transmembrane region" description="Helical" evidence="6">
    <location>
        <begin position="23"/>
        <end position="45"/>
    </location>
</feature>
<name>A0A9P5X2U6_9AGAR</name>
<proteinExistence type="predicted"/>
<feature type="non-terminal residue" evidence="7">
    <location>
        <position position="1"/>
    </location>
</feature>
<dbReference type="Pfam" id="PF11779">
    <property type="entry name" value="SPT_ssu-like"/>
    <property type="match status" value="1"/>
</dbReference>
<evidence type="ECO:0000313" key="7">
    <source>
        <dbReference type="EMBL" id="KAF9443473.1"/>
    </source>
</evidence>
<dbReference type="Proteomes" id="UP000807342">
    <property type="component" value="Unassembled WGS sequence"/>
</dbReference>
<gene>
    <name evidence="7" type="ORF">P691DRAFT_679454</name>
</gene>
<dbReference type="GO" id="GO:0005789">
    <property type="term" value="C:endoplasmic reticulum membrane"/>
    <property type="evidence" value="ECO:0007669"/>
    <property type="project" value="UniProtKB-SubCell"/>
</dbReference>
<protein>
    <submittedName>
        <fullName evidence="7">Uncharacterized protein</fullName>
    </submittedName>
</protein>
<sequence>FWRLQLWFECTFGLTVMDPWEQMVVLTLFTIVSSLVYTGLVYYFSQQLAGLQRGMMYYLWGHADELPIFYLS</sequence>
<evidence type="ECO:0000256" key="6">
    <source>
        <dbReference type="SAM" id="Phobius"/>
    </source>
</evidence>
<reference evidence="7" key="1">
    <citation type="submission" date="2020-11" db="EMBL/GenBank/DDBJ databases">
        <authorList>
            <consortium name="DOE Joint Genome Institute"/>
            <person name="Ahrendt S."/>
            <person name="Riley R."/>
            <person name="Andreopoulos W."/>
            <person name="Labutti K."/>
            <person name="Pangilinan J."/>
            <person name="Ruiz-Duenas F.J."/>
            <person name="Barrasa J.M."/>
            <person name="Sanchez-Garcia M."/>
            <person name="Camarero S."/>
            <person name="Miyauchi S."/>
            <person name="Serrano A."/>
            <person name="Linde D."/>
            <person name="Babiker R."/>
            <person name="Drula E."/>
            <person name="Ayuso-Fernandez I."/>
            <person name="Pacheco R."/>
            <person name="Padilla G."/>
            <person name="Ferreira P."/>
            <person name="Barriuso J."/>
            <person name="Kellner H."/>
            <person name="Castanera R."/>
            <person name="Alfaro M."/>
            <person name="Ramirez L."/>
            <person name="Pisabarro A.G."/>
            <person name="Kuo A."/>
            <person name="Tritt A."/>
            <person name="Lipzen A."/>
            <person name="He G."/>
            <person name="Yan M."/>
            <person name="Ng V."/>
            <person name="Cullen D."/>
            <person name="Martin F."/>
            <person name="Rosso M.-N."/>
            <person name="Henrissat B."/>
            <person name="Hibbett D."/>
            <person name="Martinez A.T."/>
            <person name="Grigoriev I.V."/>
        </authorList>
    </citation>
    <scope>NUCLEOTIDE SEQUENCE</scope>
    <source>
        <strain evidence="7">MF-IS2</strain>
    </source>
</reference>
<keyword evidence="8" id="KW-1185">Reference proteome</keyword>
<evidence type="ECO:0000313" key="8">
    <source>
        <dbReference type="Proteomes" id="UP000807342"/>
    </source>
</evidence>
<dbReference type="AlphaFoldDB" id="A0A9P5X2U6"/>
<accession>A0A9P5X2U6</accession>
<evidence type="ECO:0000256" key="3">
    <source>
        <dbReference type="ARBA" id="ARBA00022824"/>
    </source>
</evidence>
<comment type="caution">
    <text evidence="7">The sequence shown here is derived from an EMBL/GenBank/DDBJ whole genome shotgun (WGS) entry which is preliminary data.</text>
</comment>
<dbReference type="OrthoDB" id="202672at2759"/>
<evidence type="ECO:0000256" key="5">
    <source>
        <dbReference type="ARBA" id="ARBA00023136"/>
    </source>
</evidence>
<evidence type="ECO:0000256" key="1">
    <source>
        <dbReference type="ARBA" id="ARBA00004477"/>
    </source>
</evidence>
<keyword evidence="5 6" id="KW-0472">Membrane</keyword>
<evidence type="ECO:0000256" key="2">
    <source>
        <dbReference type="ARBA" id="ARBA00022692"/>
    </source>
</evidence>
<keyword evidence="3" id="KW-0256">Endoplasmic reticulum</keyword>
<evidence type="ECO:0000256" key="4">
    <source>
        <dbReference type="ARBA" id="ARBA00022989"/>
    </source>
</evidence>
<keyword evidence="2 6" id="KW-0812">Transmembrane</keyword>